<reference evidence="2 3" key="1">
    <citation type="journal article" date="2018" name="Int. J. Food Microbiol.">
        <title>Growth of Carnobacterium spp. isolated from chilled vacuum-packaged meat under relevant acidic conditions.</title>
        <authorList>
            <person name="Zhang P."/>
            <person name="Badoni M."/>
            <person name="Ganzle M."/>
            <person name="Yang X."/>
        </authorList>
    </citation>
    <scope>NUCLEOTIDE SEQUENCE [LARGE SCALE GENOMIC DNA]</scope>
    <source>
        <strain evidence="2 3">B2</strain>
    </source>
</reference>
<evidence type="ECO:0000313" key="3">
    <source>
        <dbReference type="Proteomes" id="UP000297938"/>
    </source>
</evidence>
<organism evidence="2 3">
    <name type="scientific">Carnobacterium divergens</name>
    <name type="common">Lactobacillus divergens</name>
    <dbReference type="NCBI Taxonomy" id="2748"/>
    <lineage>
        <taxon>Bacteria</taxon>
        <taxon>Bacillati</taxon>
        <taxon>Bacillota</taxon>
        <taxon>Bacilli</taxon>
        <taxon>Lactobacillales</taxon>
        <taxon>Carnobacteriaceae</taxon>
        <taxon>Carnobacterium</taxon>
    </lineage>
</organism>
<name>A0A7Z8CZP0_CARDV</name>
<evidence type="ECO:0000256" key="1">
    <source>
        <dbReference type="SAM" id="Phobius"/>
    </source>
</evidence>
<dbReference type="EMBL" id="NRPP01000007">
    <property type="protein sequence ID" value="TFJ28492.1"/>
    <property type="molecule type" value="Genomic_DNA"/>
</dbReference>
<dbReference type="AlphaFoldDB" id="A0A7Z8CZP0"/>
<gene>
    <name evidence="2" type="ORF">CKN69_02895</name>
</gene>
<feature type="transmembrane region" description="Helical" evidence="1">
    <location>
        <begin position="61"/>
        <end position="81"/>
    </location>
</feature>
<evidence type="ECO:0000313" key="2">
    <source>
        <dbReference type="EMBL" id="TFJ28492.1"/>
    </source>
</evidence>
<comment type="caution">
    <text evidence="2">The sequence shown here is derived from an EMBL/GenBank/DDBJ whole genome shotgun (WGS) entry which is preliminary data.</text>
</comment>
<accession>A0A7Z8CZP0</accession>
<proteinExistence type="predicted"/>
<keyword evidence="1" id="KW-0472">Membrane</keyword>
<keyword evidence="1" id="KW-1133">Transmembrane helix</keyword>
<protein>
    <submittedName>
        <fullName evidence="2">Uncharacterized protein</fullName>
    </submittedName>
</protein>
<keyword evidence="1" id="KW-0812">Transmembrane</keyword>
<dbReference type="Proteomes" id="UP000297938">
    <property type="component" value="Unassembled WGS sequence"/>
</dbReference>
<sequence>MDHFNKKNTEFPIVIYTDTVLSTGGKKIDRSKYTLSEIGTPIVPNDMIVNNQVAIHFENKFLLYPILLTFGLWILTILFFIKKFVERTYKKLVI</sequence>